<comment type="catalytic activity">
    <reaction evidence="14 15">
        <text>FMN + ATP + H(+) = FAD + diphosphate</text>
        <dbReference type="Rhea" id="RHEA:17237"/>
        <dbReference type="ChEBI" id="CHEBI:15378"/>
        <dbReference type="ChEBI" id="CHEBI:30616"/>
        <dbReference type="ChEBI" id="CHEBI:33019"/>
        <dbReference type="ChEBI" id="CHEBI:57692"/>
        <dbReference type="ChEBI" id="CHEBI:58210"/>
        <dbReference type="EC" id="2.7.7.2"/>
    </reaction>
</comment>
<comment type="similarity">
    <text evidence="15">Belongs to the ribF family.</text>
</comment>
<evidence type="ECO:0000256" key="15">
    <source>
        <dbReference type="PIRNR" id="PIRNR004491"/>
    </source>
</evidence>
<keyword evidence="7 15" id="KW-0548">Nucleotidyltransferase</keyword>
<dbReference type="EMBL" id="CP095061">
    <property type="protein sequence ID" value="UOQ65214.1"/>
    <property type="molecule type" value="Genomic_DNA"/>
</dbReference>
<keyword evidence="9 15" id="KW-0418">Kinase</keyword>
<evidence type="ECO:0000256" key="9">
    <source>
        <dbReference type="ARBA" id="ARBA00022777"/>
    </source>
</evidence>
<dbReference type="NCBIfam" id="NF004162">
    <property type="entry name" value="PRK05627.1-5"/>
    <property type="match status" value="1"/>
</dbReference>
<evidence type="ECO:0000256" key="13">
    <source>
        <dbReference type="ARBA" id="ARBA00047880"/>
    </source>
</evidence>
<evidence type="ECO:0000256" key="6">
    <source>
        <dbReference type="ARBA" id="ARBA00022679"/>
    </source>
</evidence>
<dbReference type="SUPFAM" id="SSF52374">
    <property type="entry name" value="Nucleotidylyl transferase"/>
    <property type="match status" value="1"/>
</dbReference>
<dbReference type="GO" id="GO:0008531">
    <property type="term" value="F:riboflavin kinase activity"/>
    <property type="evidence" value="ECO:0007669"/>
    <property type="project" value="UniProtKB-EC"/>
</dbReference>
<dbReference type="Pfam" id="PF06574">
    <property type="entry name" value="FAD_syn"/>
    <property type="match status" value="1"/>
</dbReference>
<evidence type="ECO:0000256" key="12">
    <source>
        <dbReference type="ARBA" id="ARBA00023268"/>
    </source>
</evidence>
<evidence type="ECO:0000256" key="1">
    <source>
        <dbReference type="ARBA" id="ARBA00002121"/>
    </source>
</evidence>
<gene>
    <name evidence="17" type="ORF">MUN86_16870</name>
</gene>
<dbReference type="PANTHER" id="PTHR22749:SF6">
    <property type="entry name" value="RIBOFLAVIN KINASE"/>
    <property type="match status" value="1"/>
</dbReference>
<evidence type="ECO:0000259" key="16">
    <source>
        <dbReference type="SMART" id="SM00904"/>
    </source>
</evidence>
<comment type="function">
    <text evidence="1">Catalyzes the phosphorylation of riboflavin to FMN followed by the adenylation of FMN to FAD.</text>
</comment>
<keyword evidence="8 15" id="KW-0547">Nucleotide-binding</keyword>
<comment type="pathway">
    <text evidence="2 15">Cofactor biosynthesis; FAD biosynthesis; FAD from FMN: step 1/1.</text>
</comment>
<keyword evidence="6 15" id="KW-0808">Transferase</keyword>
<reference evidence="17" key="1">
    <citation type="submission" date="2022-04" db="EMBL/GenBank/DDBJ databases">
        <title>Hymenobacter sp. isolated from the air.</title>
        <authorList>
            <person name="Won M."/>
            <person name="Lee C.-M."/>
            <person name="Woen H.-Y."/>
            <person name="Kwon S.-W."/>
        </authorList>
    </citation>
    <scope>NUCLEOTIDE SEQUENCE</scope>
    <source>
        <strain evidence="17">5420S-77</strain>
    </source>
</reference>
<evidence type="ECO:0000256" key="11">
    <source>
        <dbReference type="ARBA" id="ARBA00022840"/>
    </source>
</evidence>
<keyword evidence="10 15" id="KW-0274">FAD</keyword>
<proteinExistence type="inferred from homology"/>
<dbReference type="SMART" id="SM00904">
    <property type="entry name" value="Flavokinase"/>
    <property type="match status" value="1"/>
</dbReference>
<dbReference type="InterPro" id="IPR023468">
    <property type="entry name" value="Riboflavin_kinase"/>
</dbReference>
<feature type="domain" description="Riboflavin kinase" evidence="16">
    <location>
        <begin position="189"/>
        <end position="316"/>
    </location>
</feature>
<comment type="catalytic activity">
    <reaction evidence="13 15">
        <text>riboflavin + ATP = FMN + ADP + H(+)</text>
        <dbReference type="Rhea" id="RHEA:14357"/>
        <dbReference type="ChEBI" id="CHEBI:15378"/>
        <dbReference type="ChEBI" id="CHEBI:30616"/>
        <dbReference type="ChEBI" id="CHEBI:57986"/>
        <dbReference type="ChEBI" id="CHEBI:58210"/>
        <dbReference type="ChEBI" id="CHEBI:456216"/>
        <dbReference type="EC" id="2.7.1.26"/>
    </reaction>
</comment>
<keyword evidence="18" id="KW-1185">Reference proteome</keyword>
<comment type="pathway">
    <text evidence="3 15">Cofactor biosynthesis; FMN biosynthesis; FMN from riboflavin (ATP route): step 1/1.</text>
</comment>
<evidence type="ECO:0000256" key="3">
    <source>
        <dbReference type="ARBA" id="ARBA00005201"/>
    </source>
</evidence>
<dbReference type="Proteomes" id="UP000830401">
    <property type="component" value="Chromosome"/>
</dbReference>
<dbReference type="RefSeq" id="WP_245119222.1">
    <property type="nucleotide sequence ID" value="NZ_CP095061.1"/>
</dbReference>
<dbReference type="NCBIfam" id="NF004160">
    <property type="entry name" value="PRK05627.1-3"/>
    <property type="match status" value="1"/>
</dbReference>
<dbReference type="PIRSF" id="PIRSF004491">
    <property type="entry name" value="FAD_Synth"/>
    <property type="match status" value="1"/>
</dbReference>
<dbReference type="InterPro" id="IPR014729">
    <property type="entry name" value="Rossmann-like_a/b/a_fold"/>
</dbReference>
<dbReference type="GO" id="GO:0003919">
    <property type="term" value="F:FMN adenylyltransferase activity"/>
    <property type="evidence" value="ECO:0007669"/>
    <property type="project" value="UniProtKB-EC"/>
</dbReference>
<evidence type="ECO:0000256" key="4">
    <source>
        <dbReference type="ARBA" id="ARBA00022630"/>
    </source>
</evidence>
<evidence type="ECO:0000256" key="5">
    <source>
        <dbReference type="ARBA" id="ARBA00022643"/>
    </source>
</evidence>
<evidence type="ECO:0000256" key="2">
    <source>
        <dbReference type="ARBA" id="ARBA00004726"/>
    </source>
</evidence>
<keyword evidence="12" id="KW-0511">Multifunctional enzyme</keyword>
<organism evidence="17 18">
    <name type="scientific">Hymenobacter volaticus</name>
    <dbReference type="NCBI Taxonomy" id="2932254"/>
    <lineage>
        <taxon>Bacteria</taxon>
        <taxon>Pseudomonadati</taxon>
        <taxon>Bacteroidota</taxon>
        <taxon>Cytophagia</taxon>
        <taxon>Cytophagales</taxon>
        <taxon>Hymenobacteraceae</taxon>
        <taxon>Hymenobacter</taxon>
    </lineage>
</organism>
<name>A0ABY4G3V3_9BACT</name>
<dbReference type="EC" id="2.7.1.26" evidence="15"/>
<evidence type="ECO:0000313" key="18">
    <source>
        <dbReference type="Proteomes" id="UP000830401"/>
    </source>
</evidence>
<dbReference type="NCBIfam" id="TIGR00083">
    <property type="entry name" value="ribF"/>
    <property type="match status" value="1"/>
</dbReference>
<keyword evidence="4 15" id="KW-0285">Flavoprotein</keyword>
<evidence type="ECO:0000256" key="7">
    <source>
        <dbReference type="ARBA" id="ARBA00022695"/>
    </source>
</evidence>
<keyword evidence="11 15" id="KW-0067">ATP-binding</keyword>
<dbReference type="InterPro" id="IPR015865">
    <property type="entry name" value="Riboflavin_kinase_bac/euk"/>
</dbReference>
<dbReference type="Gene3D" id="2.40.30.30">
    <property type="entry name" value="Riboflavin kinase-like"/>
    <property type="match status" value="1"/>
</dbReference>
<evidence type="ECO:0000256" key="10">
    <source>
        <dbReference type="ARBA" id="ARBA00022827"/>
    </source>
</evidence>
<dbReference type="PANTHER" id="PTHR22749">
    <property type="entry name" value="RIBOFLAVIN KINASE/FMN ADENYLYLTRANSFERASE"/>
    <property type="match status" value="1"/>
</dbReference>
<evidence type="ECO:0000256" key="14">
    <source>
        <dbReference type="ARBA" id="ARBA00049494"/>
    </source>
</evidence>
<dbReference type="CDD" id="cd02064">
    <property type="entry name" value="FAD_synthetase_N"/>
    <property type="match status" value="1"/>
</dbReference>
<dbReference type="InterPro" id="IPR023465">
    <property type="entry name" value="Riboflavin_kinase_dom_sf"/>
</dbReference>
<protein>
    <recommendedName>
        <fullName evidence="15">Riboflavin biosynthesis protein</fullName>
    </recommendedName>
    <domain>
        <recommendedName>
            <fullName evidence="15">Riboflavin kinase</fullName>
            <ecNumber evidence="15">2.7.1.26</ecNumber>
        </recommendedName>
        <alternativeName>
            <fullName evidence="15">Flavokinase</fullName>
        </alternativeName>
    </domain>
    <domain>
        <recommendedName>
            <fullName evidence="15">FMN adenylyltransferase</fullName>
            <ecNumber evidence="15">2.7.7.2</ecNumber>
        </recommendedName>
        <alternativeName>
            <fullName evidence="15">FAD pyrophosphorylase</fullName>
        </alternativeName>
        <alternativeName>
            <fullName evidence="15">FAD synthase</fullName>
        </alternativeName>
    </domain>
</protein>
<dbReference type="Pfam" id="PF01687">
    <property type="entry name" value="Flavokinase"/>
    <property type="match status" value="1"/>
</dbReference>
<dbReference type="Gene3D" id="3.40.50.620">
    <property type="entry name" value="HUPs"/>
    <property type="match status" value="1"/>
</dbReference>
<evidence type="ECO:0000313" key="17">
    <source>
        <dbReference type="EMBL" id="UOQ65214.1"/>
    </source>
</evidence>
<evidence type="ECO:0000256" key="8">
    <source>
        <dbReference type="ARBA" id="ARBA00022741"/>
    </source>
</evidence>
<keyword evidence="5 15" id="KW-0288">FMN</keyword>
<dbReference type="SUPFAM" id="SSF82114">
    <property type="entry name" value="Riboflavin kinase-like"/>
    <property type="match status" value="1"/>
</dbReference>
<dbReference type="InterPro" id="IPR015864">
    <property type="entry name" value="FAD_synthase"/>
</dbReference>
<accession>A0ABY4G3V3</accession>
<dbReference type="InterPro" id="IPR002606">
    <property type="entry name" value="Riboflavin_kinase_bac"/>
</dbReference>
<sequence length="318" mass="35361">MQVVRDPAQFPHLQGQAVVTSGTFDGVHLGHQQILRRLQEVAQQSGGPSVVITYWPHPRLVLDAPPSHPNPQDLHLLSTLEERIKRLEDFGIDYLLIIPFTQEFASWTSEEYIQNILIRTVGTSKLVIGYDHRFGKNREGGFDYLSQNADRYGLSVEEIPREDVDAVGVSSTRIRRALESGDILTASRYLGYPYELTGSVVRGRQLGRTIGWPTANVQVEEPLKLIPARGVYAVMATTAAGTHHEAMLNIGVRPTVGGDLAQTIEAHLLDFNGDLYNQQLTVQLVARLRDEQKFDGLDALKAQLKLDAEDARRHLVGG</sequence>
<dbReference type="EC" id="2.7.7.2" evidence="15"/>